<reference evidence="2 3" key="2">
    <citation type="journal article" date="2010" name="Stand. Genomic Sci.">
        <title>Complete genome sequence of Chitinophaga pinensis type strain (UQM 2034).</title>
        <authorList>
            <person name="Glavina Del Rio T."/>
            <person name="Abt B."/>
            <person name="Spring S."/>
            <person name="Lapidus A."/>
            <person name="Nolan M."/>
            <person name="Tice H."/>
            <person name="Copeland A."/>
            <person name="Cheng J.F."/>
            <person name="Chen F."/>
            <person name="Bruce D."/>
            <person name="Goodwin L."/>
            <person name="Pitluck S."/>
            <person name="Ivanova N."/>
            <person name="Mavromatis K."/>
            <person name="Mikhailova N."/>
            <person name="Pati A."/>
            <person name="Chen A."/>
            <person name="Palaniappan K."/>
            <person name="Land M."/>
            <person name="Hauser L."/>
            <person name="Chang Y.J."/>
            <person name="Jeffries C.D."/>
            <person name="Chain P."/>
            <person name="Saunders E."/>
            <person name="Detter J.C."/>
            <person name="Brettin T."/>
            <person name="Rohde M."/>
            <person name="Goker M."/>
            <person name="Bristow J."/>
            <person name="Eisen J.A."/>
            <person name="Markowitz V."/>
            <person name="Hugenholtz P."/>
            <person name="Kyrpides N.C."/>
            <person name="Klenk H.P."/>
            <person name="Lucas S."/>
        </authorList>
    </citation>
    <scope>NUCLEOTIDE SEQUENCE [LARGE SCALE GENOMIC DNA]</scope>
    <source>
        <strain evidence="3">ATCC 43595 / DSM 2588 / LMG 13176 / NBRC 15968 / NCIMB 11800 / UQM 2034</strain>
    </source>
</reference>
<evidence type="ECO:0000313" key="2">
    <source>
        <dbReference type="EMBL" id="ACU61345.1"/>
    </source>
</evidence>
<evidence type="ECO:0000259" key="1">
    <source>
        <dbReference type="Pfam" id="PF25311"/>
    </source>
</evidence>
<dbReference type="AlphaFoldDB" id="A0A979G5Z3"/>
<dbReference type="EMBL" id="CP001699">
    <property type="protein sequence ID" value="ACU61345.1"/>
    <property type="molecule type" value="Genomic_DNA"/>
</dbReference>
<dbReference type="KEGG" id="cpi:Cpin_3883"/>
<dbReference type="Proteomes" id="UP000002215">
    <property type="component" value="Chromosome"/>
</dbReference>
<gene>
    <name evidence="2" type="ordered locus">Cpin_3883</name>
</gene>
<name>A0A979G5Z3_CHIPD</name>
<proteinExistence type="predicted"/>
<dbReference type="InterPro" id="IPR057362">
    <property type="entry name" value="WDGH"/>
</dbReference>
<reference evidence="3" key="1">
    <citation type="submission" date="2009-08" db="EMBL/GenBank/DDBJ databases">
        <title>The complete genome of Chitinophaga pinensis DSM 2588.</title>
        <authorList>
            <consortium name="US DOE Joint Genome Institute (JGI-PGF)"/>
            <person name="Lucas S."/>
            <person name="Copeland A."/>
            <person name="Lapidus A."/>
            <person name="Glavina del Rio T."/>
            <person name="Dalin E."/>
            <person name="Tice H."/>
            <person name="Bruce D."/>
            <person name="Goodwin L."/>
            <person name="Pitluck S."/>
            <person name="Kyrpides N."/>
            <person name="Mavromatis K."/>
            <person name="Ivanova N."/>
            <person name="Mikhailova N."/>
            <person name="Sims D."/>
            <person name="Meinche L."/>
            <person name="Brettin T."/>
            <person name="Detter J.C."/>
            <person name="Han C."/>
            <person name="Larimer F."/>
            <person name="Land M."/>
            <person name="Hauser L."/>
            <person name="Markowitz V."/>
            <person name="Cheng J.-F."/>
            <person name="Hugenholtz P."/>
            <person name="Woyke T."/>
            <person name="Wu D."/>
            <person name="Spring S."/>
            <person name="Klenk H.-P."/>
            <person name="Eisen J.A."/>
        </authorList>
    </citation>
    <scope>NUCLEOTIDE SEQUENCE [LARGE SCALE GENOMIC DNA]</scope>
    <source>
        <strain evidence="3">ATCC 43595 / DSM 2588 / LMG 13176 / NBRC 15968 / NCIMB 11800 / UQM 2034</strain>
    </source>
</reference>
<accession>A0A979G5Z3</accession>
<evidence type="ECO:0000313" key="3">
    <source>
        <dbReference type="Proteomes" id="UP000002215"/>
    </source>
</evidence>
<dbReference type="Pfam" id="PF25311">
    <property type="entry name" value="WDGH"/>
    <property type="match status" value="1"/>
</dbReference>
<protein>
    <recommendedName>
        <fullName evidence="1">WDGH domain-containing protein</fullName>
    </recommendedName>
</protein>
<feature type="domain" description="WDGH" evidence="1">
    <location>
        <begin position="23"/>
        <end position="126"/>
    </location>
</feature>
<dbReference type="RefSeq" id="WP_012791518.1">
    <property type="nucleotide sequence ID" value="NC_013132.1"/>
</dbReference>
<organism evidence="2 3">
    <name type="scientific">Chitinophaga pinensis (strain ATCC 43595 / DSM 2588 / LMG 13176 / NBRC 15968 / NCIMB 11800 / UQM 2034)</name>
    <dbReference type="NCBI Taxonomy" id="485918"/>
    <lineage>
        <taxon>Bacteria</taxon>
        <taxon>Pseudomonadati</taxon>
        <taxon>Bacteroidota</taxon>
        <taxon>Chitinophagia</taxon>
        <taxon>Chitinophagales</taxon>
        <taxon>Chitinophagaceae</taxon>
        <taxon>Chitinophaga</taxon>
    </lineage>
</organism>
<sequence length="127" mass="14305">MTIDQINSNIHDRRAGGYPEGIGRISDGYHTFDELYAHRIALFKALSRALFGLTVYEADFPWKSKLQSNGTMEEGWFIAGIGSATGKQITYHIPISEWDEWCANEIPYAPAWDGHTSADVIKRLKSL</sequence>